<protein>
    <submittedName>
        <fullName evidence="1">Uncharacterized protein</fullName>
    </submittedName>
</protein>
<sequence length="483" mass="52404">MTPQPCGVPQIGLGPADFDGRALRGRLLPRRRRPHNAVVDSFLISTAAFCGRQLPPGPNDHLAWSLGFTSTSTAAQCGRRVVFDFDGRAMRPSPLSCAQRPHCGHWASSRHRRPQQVVHRCLVQRWRPFHPRGPRSAVPEVVHRSTAALCSGGGLFALEDRRTRSSRSSIAPPLRKAAVAAFLPSRTTFCGPRGAPPLHRCPVQRWRSFCPRGPQNAVLEVLHRYAAALCSGGGLSTSTAAFCGRPFNAVVTSCSTTTAAFCGRLLLPEPNDHLVWSLGFGSASTTAPRGRHVVPHFDGRSTRPSLLEPNGHLVWPLGSRSTSTTALCGRHVVRPPRRPLNAAIGSFLSPTTTRCGRWAHPRPRRPRNAVVGSSLTSTAALCGRRFFLAPNGHLAWPLGSPSIPTAAKRGRRLLREPNGHLAWLLGSPLMATTASCGRRVIVELDGRLARPLGFPSSPSTAQRACRVVLDLGHHFVWWPGSYL</sequence>
<reference evidence="1 2" key="1">
    <citation type="journal article" date="2015" name="Fungal Genet. Biol.">
        <title>Evolution of novel wood decay mechanisms in Agaricales revealed by the genome sequences of Fistulina hepatica and Cylindrobasidium torrendii.</title>
        <authorList>
            <person name="Floudas D."/>
            <person name="Held B.W."/>
            <person name="Riley R."/>
            <person name="Nagy L.G."/>
            <person name="Koehler G."/>
            <person name="Ransdell A.S."/>
            <person name="Younus H."/>
            <person name="Chow J."/>
            <person name="Chiniquy J."/>
            <person name="Lipzen A."/>
            <person name="Tritt A."/>
            <person name="Sun H."/>
            <person name="Haridas S."/>
            <person name="LaButti K."/>
            <person name="Ohm R.A."/>
            <person name="Kues U."/>
            <person name="Blanchette R.A."/>
            <person name="Grigoriev I.V."/>
            <person name="Minto R.E."/>
            <person name="Hibbett D.S."/>
        </authorList>
    </citation>
    <scope>NUCLEOTIDE SEQUENCE [LARGE SCALE GENOMIC DNA]</scope>
    <source>
        <strain evidence="1 2">ATCC 64428</strain>
    </source>
</reference>
<dbReference type="Proteomes" id="UP000054144">
    <property type="component" value="Unassembled WGS sequence"/>
</dbReference>
<accession>A0A0D7ADN2</accession>
<organism evidence="1 2">
    <name type="scientific">Fistulina hepatica ATCC 64428</name>
    <dbReference type="NCBI Taxonomy" id="1128425"/>
    <lineage>
        <taxon>Eukaryota</taxon>
        <taxon>Fungi</taxon>
        <taxon>Dikarya</taxon>
        <taxon>Basidiomycota</taxon>
        <taxon>Agaricomycotina</taxon>
        <taxon>Agaricomycetes</taxon>
        <taxon>Agaricomycetidae</taxon>
        <taxon>Agaricales</taxon>
        <taxon>Fistulinaceae</taxon>
        <taxon>Fistulina</taxon>
    </lineage>
</organism>
<evidence type="ECO:0000313" key="1">
    <source>
        <dbReference type="EMBL" id="KIY47991.1"/>
    </source>
</evidence>
<dbReference type="EMBL" id="KN881884">
    <property type="protein sequence ID" value="KIY47991.1"/>
    <property type="molecule type" value="Genomic_DNA"/>
</dbReference>
<keyword evidence="2" id="KW-1185">Reference proteome</keyword>
<proteinExistence type="predicted"/>
<dbReference type="AlphaFoldDB" id="A0A0D7ADN2"/>
<evidence type="ECO:0000313" key="2">
    <source>
        <dbReference type="Proteomes" id="UP000054144"/>
    </source>
</evidence>
<name>A0A0D7ADN2_9AGAR</name>
<gene>
    <name evidence="1" type="ORF">FISHEDRAFT_74092</name>
</gene>